<comment type="subcellular location">
    <subcellularLocation>
        <location evidence="5">Cytoplasm</location>
    </subcellularLocation>
</comment>
<dbReference type="SUPFAM" id="SSF55681">
    <property type="entry name" value="Class II aaRS and biotin synthetases"/>
    <property type="match status" value="1"/>
</dbReference>
<feature type="domain" description="BPL/LPL catalytic" evidence="9">
    <location>
        <begin position="33"/>
        <end position="213"/>
    </location>
</feature>
<evidence type="ECO:0000256" key="7">
    <source>
        <dbReference type="PIRSR" id="PIRSR016262-1"/>
    </source>
</evidence>
<name>A0A6J4HS60_9BACT</name>
<feature type="binding site" evidence="5 8">
    <location>
        <begin position="159"/>
        <end position="161"/>
    </location>
    <ligand>
        <name>substrate</name>
    </ligand>
</feature>
<dbReference type="Gene3D" id="3.30.930.10">
    <property type="entry name" value="Bira Bifunctional Protein, Domain 2"/>
    <property type="match status" value="1"/>
</dbReference>
<dbReference type="AlphaFoldDB" id="A0A6J4HS60"/>
<feature type="binding site" evidence="5 8">
    <location>
        <begin position="146"/>
        <end position="148"/>
    </location>
    <ligand>
        <name>substrate</name>
    </ligand>
</feature>
<evidence type="ECO:0000256" key="2">
    <source>
        <dbReference type="ARBA" id="ARBA00022679"/>
    </source>
</evidence>
<dbReference type="HAMAP" id="MF_00013">
    <property type="entry name" value="LipB"/>
    <property type="match status" value="1"/>
</dbReference>
<dbReference type="GO" id="GO:0005737">
    <property type="term" value="C:cytoplasm"/>
    <property type="evidence" value="ECO:0007669"/>
    <property type="project" value="UniProtKB-SubCell"/>
</dbReference>
<reference evidence="10" key="1">
    <citation type="submission" date="2020-02" db="EMBL/GenBank/DDBJ databases">
        <authorList>
            <person name="Meier V. D."/>
        </authorList>
    </citation>
    <scope>NUCLEOTIDE SEQUENCE</scope>
    <source>
        <strain evidence="10">AVDCRST_MAG63</strain>
    </source>
</reference>
<feature type="active site" description="Acyl-thioester intermediate" evidence="5 7">
    <location>
        <position position="178"/>
    </location>
</feature>
<evidence type="ECO:0000256" key="1">
    <source>
        <dbReference type="ARBA" id="ARBA00004821"/>
    </source>
</evidence>
<dbReference type="PROSITE" id="PS01313">
    <property type="entry name" value="LIPB"/>
    <property type="match status" value="1"/>
</dbReference>
<dbReference type="InterPro" id="IPR004143">
    <property type="entry name" value="BPL_LPL_catalytic"/>
</dbReference>
<dbReference type="GO" id="GO:0033819">
    <property type="term" value="F:lipoyl(octanoyl) transferase activity"/>
    <property type="evidence" value="ECO:0007669"/>
    <property type="project" value="UniProtKB-EC"/>
</dbReference>
<dbReference type="PROSITE" id="PS51733">
    <property type="entry name" value="BPL_LPL_CATALYTIC"/>
    <property type="match status" value="1"/>
</dbReference>
<dbReference type="GO" id="GO:0009249">
    <property type="term" value="P:protein lipoylation"/>
    <property type="evidence" value="ECO:0007669"/>
    <property type="project" value="InterPro"/>
</dbReference>
<dbReference type="PIRSF" id="PIRSF016262">
    <property type="entry name" value="LPLase"/>
    <property type="match status" value="1"/>
</dbReference>
<sequence length="213" mass="23020">MAIQVADLLDEGPVDYVEAWERQKELVARRGRGEVPDTLLLLEHAPTVTYGRAADRANLLLAPEEYARRGIALVPTDRGGDVTYHGPGQLVGYPILALAEGDRDLHRYVRRLEAALIGAAEDLGVVGAGRAHWHAGVWVGDAYLAALGVRVARWVTHHGFALNVSDEVMTGFETIVPCGVPGRPVTSLSRVLGRAVTVREAAEAVGRRFAQSF</sequence>
<gene>
    <name evidence="5" type="primary">lipB</name>
    <name evidence="10" type="ORF">AVDCRST_MAG63-1114</name>
</gene>
<evidence type="ECO:0000313" key="10">
    <source>
        <dbReference type="EMBL" id="CAA9231322.1"/>
    </source>
</evidence>
<comment type="function">
    <text evidence="4 5 6">Catalyzes the transfer of endogenously produced octanoic acid from octanoyl-acyl-carrier-protein onto the lipoyl domains of lipoate-dependent enzymes. Lipoyl-ACP can also act as a substrate although octanoyl-ACP is likely to be the physiological substrate.</text>
</comment>
<keyword evidence="5" id="KW-0963">Cytoplasm</keyword>
<dbReference type="EMBL" id="CADCTO010000133">
    <property type="protein sequence ID" value="CAA9231322.1"/>
    <property type="molecule type" value="Genomic_DNA"/>
</dbReference>
<evidence type="ECO:0000256" key="5">
    <source>
        <dbReference type="HAMAP-Rule" id="MF_00013"/>
    </source>
</evidence>
<feature type="binding site" evidence="5 8">
    <location>
        <begin position="78"/>
        <end position="85"/>
    </location>
    <ligand>
        <name>substrate</name>
    </ligand>
</feature>
<dbReference type="Pfam" id="PF21948">
    <property type="entry name" value="LplA-B_cat"/>
    <property type="match status" value="1"/>
</dbReference>
<evidence type="ECO:0000256" key="6">
    <source>
        <dbReference type="PIRNR" id="PIRNR016262"/>
    </source>
</evidence>
<dbReference type="PANTHER" id="PTHR10993">
    <property type="entry name" value="OCTANOYLTRANSFERASE"/>
    <property type="match status" value="1"/>
</dbReference>
<dbReference type="InterPro" id="IPR045864">
    <property type="entry name" value="aa-tRNA-synth_II/BPL/LPL"/>
</dbReference>
<comment type="caution">
    <text evidence="5">Lacks conserved residue(s) required for the propagation of feature annotation.</text>
</comment>
<keyword evidence="2 5" id="KW-0808">Transferase</keyword>
<evidence type="ECO:0000259" key="9">
    <source>
        <dbReference type="PROSITE" id="PS51733"/>
    </source>
</evidence>
<dbReference type="UniPathway" id="UPA00538">
    <property type="reaction ID" value="UER00592"/>
</dbReference>
<dbReference type="PANTHER" id="PTHR10993:SF7">
    <property type="entry name" value="LIPOYLTRANSFERASE 2, MITOCHONDRIAL-RELATED"/>
    <property type="match status" value="1"/>
</dbReference>
<dbReference type="InterPro" id="IPR020605">
    <property type="entry name" value="Octanoyltransferase_CS"/>
</dbReference>
<evidence type="ECO:0000256" key="3">
    <source>
        <dbReference type="ARBA" id="ARBA00023315"/>
    </source>
</evidence>
<organism evidence="10">
    <name type="scientific">uncultured Armatimonadetes bacterium</name>
    <dbReference type="NCBI Taxonomy" id="157466"/>
    <lineage>
        <taxon>Bacteria</taxon>
        <taxon>Bacillati</taxon>
        <taxon>Armatimonadota</taxon>
        <taxon>environmental samples</taxon>
    </lineage>
</organism>
<dbReference type="EC" id="2.3.1.181" evidence="5 6"/>
<evidence type="ECO:0000256" key="4">
    <source>
        <dbReference type="ARBA" id="ARBA00024732"/>
    </source>
</evidence>
<dbReference type="NCBIfam" id="TIGR00214">
    <property type="entry name" value="lipB"/>
    <property type="match status" value="1"/>
</dbReference>
<comment type="pathway">
    <text evidence="1 5 6">Protein modification; protein lipoylation via endogenous pathway; protein N(6)-(lipoyl)lysine from octanoyl-[acyl-carrier-protein]: step 1/2.</text>
</comment>
<comment type="miscellaneous">
    <text evidence="5">In the reaction, the free carboxyl group of octanoic acid is attached via an amide linkage to the epsilon-amino group of a specific lysine residue of lipoyl domains of lipoate-dependent enzymes.</text>
</comment>
<dbReference type="InterPro" id="IPR000544">
    <property type="entry name" value="Octanoyltransferase"/>
</dbReference>
<comment type="similarity">
    <text evidence="5 6">Belongs to the LipB family.</text>
</comment>
<accession>A0A6J4HS60</accession>
<evidence type="ECO:0000256" key="8">
    <source>
        <dbReference type="PIRSR" id="PIRSR016262-2"/>
    </source>
</evidence>
<comment type="catalytic activity">
    <reaction evidence="5 6">
        <text>octanoyl-[ACP] + L-lysyl-[protein] = N(6)-octanoyl-L-lysyl-[protein] + holo-[ACP] + H(+)</text>
        <dbReference type="Rhea" id="RHEA:17665"/>
        <dbReference type="Rhea" id="RHEA-COMP:9636"/>
        <dbReference type="Rhea" id="RHEA-COMP:9685"/>
        <dbReference type="Rhea" id="RHEA-COMP:9752"/>
        <dbReference type="Rhea" id="RHEA-COMP:9928"/>
        <dbReference type="ChEBI" id="CHEBI:15378"/>
        <dbReference type="ChEBI" id="CHEBI:29969"/>
        <dbReference type="ChEBI" id="CHEBI:64479"/>
        <dbReference type="ChEBI" id="CHEBI:78463"/>
        <dbReference type="ChEBI" id="CHEBI:78809"/>
        <dbReference type="EC" id="2.3.1.181"/>
    </reaction>
</comment>
<protein>
    <recommendedName>
        <fullName evidence="5 6">Octanoyltransferase</fullName>
        <ecNumber evidence="5 6">2.3.1.181</ecNumber>
    </recommendedName>
    <alternativeName>
        <fullName evidence="5">Lipoate-protein ligase B</fullName>
    </alternativeName>
    <alternativeName>
        <fullName evidence="5">Lipoyl/octanoyl transferase</fullName>
    </alternativeName>
    <alternativeName>
        <fullName evidence="5">Octanoyl-[acyl-carrier-protein]-protein N-octanoyltransferase</fullName>
    </alternativeName>
</protein>
<dbReference type="CDD" id="cd16444">
    <property type="entry name" value="LipB"/>
    <property type="match status" value="1"/>
</dbReference>
<keyword evidence="3 5" id="KW-0012">Acyltransferase</keyword>
<proteinExistence type="inferred from homology"/>
<dbReference type="NCBIfam" id="NF010925">
    <property type="entry name" value="PRK14345.1"/>
    <property type="match status" value="1"/>
</dbReference>